<dbReference type="Proteomes" id="UP000002729">
    <property type="component" value="Unassembled WGS sequence"/>
</dbReference>
<dbReference type="RefSeq" id="XP_009043065.1">
    <property type="nucleotide sequence ID" value="XM_009044817.1"/>
</dbReference>
<reference evidence="2 3" key="1">
    <citation type="journal article" date="2011" name="Proc. Natl. Acad. Sci. U.S.A.">
        <title>Niche of harmful alga Aureococcus anophagefferens revealed through ecogenomics.</title>
        <authorList>
            <person name="Gobler C.J."/>
            <person name="Berry D.L."/>
            <person name="Dyhrman S.T."/>
            <person name="Wilhelm S.W."/>
            <person name="Salamov A."/>
            <person name="Lobanov A.V."/>
            <person name="Zhang Y."/>
            <person name="Collier J.L."/>
            <person name="Wurch L.L."/>
            <person name="Kustka A.B."/>
            <person name="Dill B.D."/>
            <person name="Shah M."/>
            <person name="VerBerkmoes N.C."/>
            <person name="Kuo A."/>
            <person name="Terry A."/>
            <person name="Pangilinan J."/>
            <person name="Lindquist E.A."/>
            <person name="Lucas S."/>
            <person name="Paulsen I.T."/>
            <person name="Hattenrath-Lehmann T.K."/>
            <person name="Talmage S.C."/>
            <person name="Walker E.A."/>
            <person name="Koch F."/>
            <person name="Burson A.M."/>
            <person name="Marcoval M.A."/>
            <person name="Tang Y.Z."/>
            <person name="Lecleir G.R."/>
            <person name="Coyne K.J."/>
            <person name="Berg G.M."/>
            <person name="Bertrand E.M."/>
            <person name="Saito M.A."/>
            <person name="Gladyshev V.N."/>
            <person name="Grigoriev I.V."/>
        </authorList>
    </citation>
    <scope>NUCLEOTIDE SEQUENCE [LARGE SCALE GENOMIC DNA]</scope>
    <source>
        <strain evidence="3">CCMP 1984</strain>
    </source>
</reference>
<feature type="transmembrane region" description="Helical" evidence="1">
    <location>
        <begin position="12"/>
        <end position="31"/>
    </location>
</feature>
<keyword evidence="1" id="KW-0812">Transmembrane</keyword>
<evidence type="ECO:0000256" key="1">
    <source>
        <dbReference type="SAM" id="Phobius"/>
    </source>
</evidence>
<sequence length="134" mass="14035">STSPKKALTMPSFAAALFSCALVIASGYFAGRVKVIRVEGEGPRALGTFIGRFSLPALLFKELATLSFASIDVHLLVAIATGKAAVFFGVLLCTALLESRRGGDATQQRKVVAVSALRAIFCTQSNDFALGLPV</sequence>
<dbReference type="KEGG" id="aaf:AURANDRAFT_9695"/>
<dbReference type="GO" id="GO:0023051">
    <property type="term" value="P:regulation of signaling"/>
    <property type="evidence" value="ECO:0007669"/>
    <property type="project" value="TreeGrafter"/>
</dbReference>
<name>F0YRM3_AURAN</name>
<proteinExistence type="predicted"/>
<protein>
    <submittedName>
        <fullName evidence="2">Uncharacterized protein</fullName>
    </submittedName>
</protein>
<dbReference type="InterPro" id="IPR051832">
    <property type="entry name" value="mTOR-Rac_regulators"/>
</dbReference>
<evidence type="ECO:0000313" key="2">
    <source>
        <dbReference type="EMBL" id="EGB02236.1"/>
    </source>
</evidence>
<evidence type="ECO:0000313" key="3">
    <source>
        <dbReference type="Proteomes" id="UP000002729"/>
    </source>
</evidence>
<gene>
    <name evidence="2" type="ORF">AURANDRAFT_9695</name>
</gene>
<feature type="non-terminal residue" evidence="2">
    <location>
        <position position="134"/>
    </location>
</feature>
<dbReference type="PANTHER" id="PTHR22829">
    <property type="entry name" value="DEP DOMAIN PROTEIN"/>
    <property type="match status" value="1"/>
</dbReference>
<dbReference type="InParanoid" id="F0YRM3"/>
<dbReference type="OrthoDB" id="2133778at2759"/>
<feature type="non-terminal residue" evidence="2">
    <location>
        <position position="1"/>
    </location>
</feature>
<keyword evidence="1" id="KW-1133">Transmembrane helix</keyword>
<feature type="transmembrane region" description="Helical" evidence="1">
    <location>
        <begin position="73"/>
        <end position="97"/>
    </location>
</feature>
<dbReference type="EMBL" id="GL833685">
    <property type="protein sequence ID" value="EGB02236.1"/>
    <property type="molecule type" value="Genomic_DNA"/>
</dbReference>
<keyword evidence="1" id="KW-0472">Membrane</keyword>
<accession>F0YRM3</accession>
<keyword evidence="3" id="KW-1185">Reference proteome</keyword>
<dbReference type="GeneID" id="20229447"/>
<dbReference type="AlphaFoldDB" id="F0YRM3"/>
<organism evidence="3">
    <name type="scientific">Aureococcus anophagefferens</name>
    <name type="common">Harmful bloom alga</name>
    <dbReference type="NCBI Taxonomy" id="44056"/>
    <lineage>
        <taxon>Eukaryota</taxon>
        <taxon>Sar</taxon>
        <taxon>Stramenopiles</taxon>
        <taxon>Ochrophyta</taxon>
        <taxon>Pelagophyceae</taxon>
        <taxon>Pelagomonadales</taxon>
        <taxon>Pelagomonadaceae</taxon>
        <taxon>Aureococcus</taxon>
    </lineage>
</organism>
<dbReference type="PANTHER" id="PTHR22829:SF5">
    <property type="entry name" value="INTEGRAL MEMBRANE PROTEIN GPR155"/>
    <property type="match status" value="1"/>
</dbReference>